<dbReference type="InterPro" id="IPR012657">
    <property type="entry name" value="23S_rRNA-intervening_sequence"/>
</dbReference>
<dbReference type="Gene3D" id="1.20.1440.60">
    <property type="entry name" value="23S rRNA-intervening sequence"/>
    <property type="match status" value="1"/>
</dbReference>
<dbReference type="SUPFAM" id="SSF158446">
    <property type="entry name" value="IVS-encoded protein-like"/>
    <property type="match status" value="1"/>
</dbReference>
<dbReference type="OrthoDB" id="9811959at2"/>
<comment type="caution">
    <text evidence="1">The sequence shown here is derived from an EMBL/GenBank/DDBJ whole genome shotgun (WGS) entry which is preliminary data.</text>
</comment>
<name>A0A0L8VCU8_9BACT</name>
<reference evidence="2" key="1">
    <citation type="submission" date="2015-07" db="EMBL/GenBank/DDBJ databases">
        <title>Genome sequencing of Sunxiuqinia dokdonensis strain SK.</title>
        <authorList>
            <person name="Ahn S."/>
            <person name="Kim B.-C."/>
        </authorList>
    </citation>
    <scope>NUCLEOTIDE SEQUENCE [LARGE SCALE GENOMIC DNA]</scope>
    <source>
        <strain evidence="2">SK</strain>
    </source>
</reference>
<dbReference type="EMBL" id="LGIA01000051">
    <property type="protein sequence ID" value="KOH46012.1"/>
    <property type="molecule type" value="Genomic_DNA"/>
</dbReference>
<organism evidence="1 2">
    <name type="scientific">Sunxiuqinia dokdonensis</name>
    <dbReference type="NCBI Taxonomy" id="1409788"/>
    <lineage>
        <taxon>Bacteria</taxon>
        <taxon>Pseudomonadati</taxon>
        <taxon>Bacteroidota</taxon>
        <taxon>Bacteroidia</taxon>
        <taxon>Marinilabiliales</taxon>
        <taxon>Prolixibacteraceae</taxon>
        <taxon>Sunxiuqinia</taxon>
    </lineage>
</organism>
<dbReference type="CDD" id="cd16377">
    <property type="entry name" value="23S_rRNA_IVP_like"/>
    <property type="match status" value="1"/>
</dbReference>
<accession>A0A0L8VCU8</accession>
<sequence>MKLEELKVYQISMDLADEVHDLVTQWDHFYKYSTAQQLLDAADSISANISEGFGRFHFKDHKNFLYFSRGSLFETKTWLTKAYRRNLITEEKFNELIEKYNSLGIKLNNYINSIGPKNS</sequence>
<evidence type="ECO:0008006" key="3">
    <source>
        <dbReference type="Google" id="ProtNLM"/>
    </source>
</evidence>
<evidence type="ECO:0000313" key="1">
    <source>
        <dbReference type="EMBL" id="KOH46012.1"/>
    </source>
</evidence>
<dbReference type="Proteomes" id="UP000036958">
    <property type="component" value="Unassembled WGS sequence"/>
</dbReference>
<dbReference type="STRING" id="1409788.NC99_11420"/>
<dbReference type="PANTHER" id="PTHR38471:SF2">
    <property type="entry name" value="FOUR HELIX BUNDLE PROTEIN"/>
    <property type="match status" value="1"/>
</dbReference>
<dbReference type="InterPro" id="IPR036583">
    <property type="entry name" value="23S_rRNA_IVS_sf"/>
</dbReference>
<evidence type="ECO:0000313" key="2">
    <source>
        <dbReference type="Proteomes" id="UP000036958"/>
    </source>
</evidence>
<gene>
    <name evidence="1" type="ORF">NC99_11420</name>
</gene>
<protein>
    <recommendedName>
        <fullName evidence="3">Four helix bundle protein</fullName>
    </recommendedName>
</protein>
<dbReference type="PANTHER" id="PTHR38471">
    <property type="entry name" value="FOUR HELIX BUNDLE PROTEIN"/>
    <property type="match status" value="1"/>
</dbReference>
<proteinExistence type="predicted"/>
<dbReference type="Pfam" id="PF05635">
    <property type="entry name" value="23S_rRNA_IVP"/>
    <property type="match status" value="1"/>
</dbReference>
<keyword evidence="2" id="KW-1185">Reference proteome</keyword>
<dbReference type="RefSeq" id="WP_053180550.1">
    <property type="nucleotide sequence ID" value="NZ_LGIA01000051.1"/>
</dbReference>
<dbReference type="AlphaFoldDB" id="A0A0L8VCU8"/>
<dbReference type="NCBIfam" id="TIGR02436">
    <property type="entry name" value="four helix bundle protein"/>
    <property type="match status" value="1"/>
</dbReference>